<evidence type="ECO:0000313" key="1">
    <source>
        <dbReference type="EMBL" id="MBG0565369.1"/>
    </source>
</evidence>
<organism evidence="1 2">
    <name type="scientific">Actinoplanes aureus</name>
    <dbReference type="NCBI Taxonomy" id="2792083"/>
    <lineage>
        <taxon>Bacteria</taxon>
        <taxon>Bacillati</taxon>
        <taxon>Actinomycetota</taxon>
        <taxon>Actinomycetes</taxon>
        <taxon>Micromonosporales</taxon>
        <taxon>Micromonosporaceae</taxon>
        <taxon>Actinoplanes</taxon>
    </lineage>
</organism>
<evidence type="ECO:0000313" key="2">
    <source>
        <dbReference type="Proteomes" id="UP000598146"/>
    </source>
</evidence>
<sequence length="80" mass="8934">MALREVPVHYRNGAHVDEWVIEINPATPISELLAGLIQVMDLPGEPDQYEIAWEGSLQDPIIVIRPVGIAGMRVVKRPPR</sequence>
<keyword evidence="2" id="KW-1185">Reference proteome</keyword>
<gene>
    <name evidence="1" type="ORF">I4J89_28330</name>
</gene>
<dbReference type="Proteomes" id="UP000598146">
    <property type="component" value="Unassembled WGS sequence"/>
</dbReference>
<reference evidence="1" key="1">
    <citation type="submission" date="2020-11" db="EMBL/GenBank/DDBJ databases">
        <title>Isolation and identification of active actinomycetes.</title>
        <authorList>
            <person name="Sun X."/>
        </authorList>
    </citation>
    <scope>NUCLEOTIDE SEQUENCE</scope>
    <source>
        <strain evidence="1">NEAU-A11</strain>
    </source>
</reference>
<comment type="caution">
    <text evidence="1">The sequence shown here is derived from an EMBL/GenBank/DDBJ whole genome shotgun (WGS) entry which is preliminary data.</text>
</comment>
<proteinExistence type="predicted"/>
<dbReference type="EMBL" id="JADQTO010000014">
    <property type="protein sequence ID" value="MBG0565369.1"/>
    <property type="molecule type" value="Genomic_DNA"/>
</dbReference>
<name>A0A931CAY7_9ACTN</name>
<accession>A0A931CAY7</accession>
<dbReference type="RefSeq" id="WP_196417126.1">
    <property type="nucleotide sequence ID" value="NZ_JADQTO010000014.1"/>
</dbReference>
<dbReference type="AlphaFoldDB" id="A0A931CAY7"/>
<protein>
    <submittedName>
        <fullName evidence="1">Uncharacterized protein</fullName>
    </submittedName>
</protein>